<dbReference type="Gene3D" id="2.60.40.1090">
    <property type="entry name" value="Fimbrial-type adhesion domain"/>
    <property type="match status" value="1"/>
</dbReference>
<comment type="caution">
    <text evidence="2">The sequence shown here is derived from an EMBL/GenBank/DDBJ whole genome shotgun (WGS) entry which is preliminary data.</text>
</comment>
<accession>A0ABY2Q183</accession>
<keyword evidence="3" id="KW-1185">Reference proteome</keyword>
<feature type="chain" id="PRO_5047547252" evidence="1">
    <location>
        <begin position="24"/>
        <end position="203"/>
    </location>
</feature>
<dbReference type="Proteomes" id="UP000306790">
    <property type="component" value="Unassembled WGS sequence"/>
</dbReference>
<gene>
    <name evidence="2" type="ORF">DJ535_05290</name>
</gene>
<dbReference type="InterPro" id="IPR008966">
    <property type="entry name" value="Adhesion_dom_sf"/>
</dbReference>
<dbReference type="InterPro" id="IPR036937">
    <property type="entry name" value="Adhesion_dom_fimbrial_sf"/>
</dbReference>
<proteinExistence type="predicted"/>
<dbReference type="PROSITE" id="PS51257">
    <property type="entry name" value="PROKAR_LIPOPROTEIN"/>
    <property type="match status" value="1"/>
</dbReference>
<dbReference type="SUPFAM" id="SSF49401">
    <property type="entry name" value="Bacterial adhesins"/>
    <property type="match status" value="1"/>
</dbReference>
<evidence type="ECO:0000313" key="3">
    <source>
        <dbReference type="Proteomes" id="UP000306790"/>
    </source>
</evidence>
<keyword evidence="1" id="KW-0732">Signal</keyword>
<dbReference type="RefSeq" id="WP_048221861.1">
    <property type="nucleotide sequence ID" value="NZ_QFVP01000002.1"/>
</dbReference>
<feature type="signal peptide" evidence="1">
    <location>
        <begin position="1"/>
        <end position="23"/>
    </location>
</feature>
<sequence length="203" mass="21309">MNNYLFKYSGAALLLWVSCLPLAAGEFMGGAYMQKGESVDIPISVTGVIKASCEIKGNVEIMNLDMGEVAIQPTFNWVSFNNSTLTITGDCVKNGPDGNGAIIRFEGEMVDGDNGTVFANELDDAYGENPAKGVGVQMKVMGTGGDISDGAIRNLAAYTLPAASGSDDSIVLTFAGKLTYLTDQSAAVPGNVRTNIYMTLIVP</sequence>
<name>A0ABY2Q183_9ENTR</name>
<protein>
    <submittedName>
        <fullName evidence="2">Type 1 fimbrial protein</fullName>
    </submittedName>
</protein>
<evidence type="ECO:0000313" key="2">
    <source>
        <dbReference type="EMBL" id="THE41593.1"/>
    </source>
</evidence>
<dbReference type="EMBL" id="QFVP01000002">
    <property type="protein sequence ID" value="THE41593.1"/>
    <property type="molecule type" value="Genomic_DNA"/>
</dbReference>
<organism evidence="2 3">
    <name type="scientific">Citrobacter murliniae</name>
    <dbReference type="NCBI Taxonomy" id="67829"/>
    <lineage>
        <taxon>Bacteria</taxon>
        <taxon>Pseudomonadati</taxon>
        <taxon>Pseudomonadota</taxon>
        <taxon>Gammaproteobacteria</taxon>
        <taxon>Enterobacterales</taxon>
        <taxon>Enterobacteriaceae</taxon>
        <taxon>Citrobacter</taxon>
        <taxon>Citrobacter freundii complex</taxon>
    </lineage>
</organism>
<evidence type="ECO:0000256" key="1">
    <source>
        <dbReference type="SAM" id="SignalP"/>
    </source>
</evidence>
<reference evidence="2 3" key="1">
    <citation type="submission" date="2018-05" db="EMBL/GenBank/DDBJ databases">
        <title>Isolation and genomic analyses of lactose-positive bacteria from faecal samples of preterm neonates.</title>
        <authorList>
            <person name="Chen Y."/>
            <person name="Brook T.C."/>
            <person name="O'Neill I."/>
            <person name="Soe C.Z."/>
            <person name="Hall L.J."/>
            <person name="Hoyles L."/>
        </authorList>
    </citation>
    <scope>NUCLEOTIDE SEQUENCE [LARGE SCALE GENOMIC DNA]</scope>
    <source>
        <strain evidence="2 3">P080C CL</strain>
    </source>
</reference>